<evidence type="ECO:0000313" key="2">
    <source>
        <dbReference type="Proteomes" id="UP000179113"/>
    </source>
</evidence>
<protein>
    <submittedName>
        <fullName evidence="1">Uncharacterized protein</fullName>
    </submittedName>
</protein>
<accession>A0A1F4WKR3</accession>
<sequence length="234" mass="27106">MNDLTIIYYTANLNSDHFMKNTQRYLLKAIGDTPIIIVSFKPTLIGNNSKNICIGEQKRSNYMIYKQVLIGAREADTKYVAMAEDDMLYSPEHFTYRPPDEETFSYDINKWSIFSWLKPPLLSYRVRKLMNSLIVSRDALVKTLEERYAKYPEVERVTSEFIKMYWGEPGRFENHLGITPVKAEEYSSPVPNIMFSTSEALGYLTLGTRKAHSEIRANRVDPWGTADEILKLYG</sequence>
<comment type="caution">
    <text evidence="1">The sequence shown here is derived from an EMBL/GenBank/DDBJ whole genome shotgun (WGS) entry which is preliminary data.</text>
</comment>
<reference evidence="1 2" key="1">
    <citation type="journal article" date="2016" name="Nat. Commun.">
        <title>Thousands of microbial genomes shed light on interconnected biogeochemical processes in an aquifer system.</title>
        <authorList>
            <person name="Anantharaman K."/>
            <person name="Brown C.T."/>
            <person name="Hug L.A."/>
            <person name="Sharon I."/>
            <person name="Castelle C.J."/>
            <person name="Probst A.J."/>
            <person name="Thomas B.C."/>
            <person name="Singh A."/>
            <person name="Wilkins M.J."/>
            <person name="Karaoz U."/>
            <person name="Brodie E.L."/>
            <person name="Williams K.H."/>
            <person name="Hubbard S.S."/>
            <person name="Banfield J.F."/>
        </authorList>
    </citation>
    <scope>NUCLEOTIDE SEQUENCE [LARGE SCALE GENOMIC DNA]</scope>
</reference>
<dbReference type="EMBL" id="MEWA01000014">
    <property type="protein sequence ID" value="OGC69956.1"/>
    <property type="molecule type" value="Genomic_DNA"/>
</dbReference>
<organism evidence="1 2">
    <name type="scientific">candidate division WWE3 bacterium RIFOXYC1_FULL_39_7</name>
    <dbReference type="NCBI Taxonomy" id="1802643"/>
    <lineage>
        <taxon>Bacteria</taxon>
        <taxon>Katanobacteria</taxon>
    </lineage>
</organism>
<evidence type="ECO:0000313" key="1">
    <source>
        <dbReference type="EMBL" id="OGC69956.1"/>
    </source>
</evidence>
<name>A0A1F4WKR3_UNCKA</name>
<dbReference type="AlphaFoldDB" id="A0A1F4WKR3"/>
<gene>
    <name evidence="1" type="ORF">A2415_04860</name>
</gene>
<dbReference type="Proteomes" id="UP000179113">
    <property type="component" value="Unassembled WGS sequence"/>
</dbReference>
<proteinExistence type="predicted"/>